<dbReference type="RefSeq" id="WP_184402177.1">
    <property type="nucleotide sequence ID" value="NZ_JACHHJ010000001.1"/>
</dbReference>
<dbReference type="PANTHER" id="PTHR22642:SF2">
    <property type="entry name" value="PROTEIN LONG AFTER FAR-RED 3"/>
    <property type="match status" value="1"/>
</dbReference>
<dbReference type="SUPFAM" id="SSF51338">
    <property type="entry name" value="Composite domain of metallo-dependent hydrolases"/>
    <property type="match status" value="1"/>
</dbReference>
<dbReference type="InterPro" id="IPR013108">
    <property type="entry name" value="Amidohydro_3"/>
</dbReference>
<dbReference type="InterPro" id="IPR033932">
    <property type="entry name" value="YtcJ-like"/>
</dbReference>
<dbReference type="PANTHER" id="PTHR22642">
    <property type="entry name" value="IMIDAZOLONEPROPIONASE"/>
    <property type="match status" value="1"/>
</dbReference>
<reference evidence="2 3" key="1">
    <citation type="submission" date="2020-08" db="EMBL/GenBank/DDBJ databases">
        <title>Genomic Encyclopedia of Type Strains, Phase IV (KMG-IV): sequencing the most valuable type-strain genomes for metagenomic binning, comparative biology and taxonomic classification.</title>
        <authorList>
            <person name="Goeker M."/>
        </authorList>
    </citation>
    <scope>NUCLEOTIDE SEQUENCE [LARGE SCALE GENOMIC DNA]</scope>
    <source>
        <strain evidence="2 3">DSM 21769</strain>
    </source>
</reference>
<gene>
    <name evidence="2" type="ORF">HNR44_000097</name>
</gene>
<proteinExistence type="predicted"/>
<protein>
    <recommendedName>
        <fullName evidence="1">Amidohydrolase 3 domain-containing protein</fullName>
    </recommendedName>
</protein>
<dbReference type="InterPro" id="IPR011059">
    <property type="entry name" value="Metal-dep_hydrolase_composite"/>
</dbReference>
<dbReference type="AlphaFoldDB" id="A0A841PZK7"/>
<dbReference type="SUPFAM" id="SSF51556">
    <property type="entry name" value="Metallo-dependent hydrolases"/>
    <property type="match status" value="1"/>
</dbReference>
<dbReference type="InterPro" id="IPR032466">
    <property type="entry name" value="Metal_Hydrolase"/>
</dbReference>
<evidence type="ECO:0000313" key="2">
    <source>
        <dbReference type="EMBL" id="MBB6448148.1"/>
    </source>
</evidence>
<evidence type="ECO:0000313" key="3">
    <source>
        <dbReference type="Proteomes" id="UP000568839"/>
    </source>
</evidence>
<evidence type="ECO:0000259" key="1">
    <source>
        <dbReference type="Pfam" id="PF07969"/>
    </source>
</evidence>
<dbReference type="Gene3D" id="3.10.310.70">
    <property type="match status" value="1"/>
</dbReference>
<dbReference type="Gene3D" id="2.30.40.10">
    <property type="entry name" value="Urease, subunit C, domain 1"/>
    <property type="match status" value="1"/>
</dbReference>
<dbReference type="Pfam" id="PF07969">
    <property type="entry name" value="Amidohydro_3"/>
    <property type="match status" value="1"/>
</dbReference>
<sequence length="527" mass="59224">MGILWYNGVVCTMEHKHERAEAVFTEEGFIVAVGHVQELEKDYGHRISSRKNLNKGVMFPGFIDSHAHMLGFGQNLLRLDISEARTPLSLLRQLEDKEKTLDDEWLIGEGWNENNFQDQHIIHKRELDDRFPDRPVMLTRICRHAIIVNSKALKMAGIDDTTPNPEGGVIVKDEEGKTTGLLLENAQDLIYDVSPALTENAMKRALSVAFNHMVERGLTGVHTEDLAYYGNFERVLHAYKETIDGKKRKFRIHHLVNHHVLDAFMDSSQKAMEFQTFGAVKIFADGSLGGHSAWLIEPYLDNPETKGVAIHSEEGLKALVKHARAQGLPVAVHVIGDAALMQTLDVIEAYPPPEGKKDRLIHVQIANHELIERMQKLPVVLDVQPQFTVSDFPWVEHLVGKERLTYSYAWKTLLEKGIDCAGGSDAPIEPPDPLLGLHAAITRRKPGETHAGFLPDQKLTAFEAVQLYTEGSAKASGEESQYGRIQPGYRADFTVLNKDPLTMEDPDELLRTRILMTIIDESIMYEG</sequence>
<dbReference type="GO" id="GO:0016810">
    <property type="term" value="F:hydrolase activity, acting on carbon-nitrogen (but not peptide) bonds"/>
    <property type="evidence" value="ECO:0007669"/>
    <property type="project" value="InterPro"/>
</dbReference>
<comment type="caution">
    <text evidence="2">The sequence shown here is derived from an EMBL/GenBank/DDBJ whole genome shotgun (WGS) entry which is preliminary data.</text>
</comment>
<accession>A0A841PZK7</accession>
<organism evidence="2 3">
    <name type="scientific">Geomicrobium halophilum</name>
    <dbReference type="NCBI Taxonomy" id="549000"/>
    <lineage>
        <taxon>Bacteria</taxon>
        <taxon>Bacillati</taxon>
        <taxon>Bacillota</taxon>
        <taxon>Bacilli</taxon>
        <taxon>Bacillales</taxon>
        <taxon>Geomicrobium</taxon>
    </lineage>
</organism>
<feature type="domain" description="Amidohydrolase 3" evidence="1">
    <location>
        <begin position="53"/>
        <end position="525"/>
    </location>
</feature>
<dbReference type="CDD" id="cd01300">
    <property type="entry name" value="YtcJ_like"/>
    <property type="match status" value="1"/>
</dbReference>
<name>A0A841PZK7_9BACL</name>
<dbReference type="Gene3D" id="3.20.20.140">
    <property type="entry name" value="Metal-dependent hydrolases"/>
    <property type="match status" value="1"/>
</dbReference>
<keyword evidence="3" id="KW-1185">Reference proteome</keyword>
<dbReference type="EMBL" id="JACHHJ010000001">
    <property type="protein sequence ID" value="MBB6448148.1"/>
    <property type="molecule type" value="Genomic_DNA"/>
</dbReference>
<dbReference type="Proteomes" id="UP000568839">
    <property type="component" value="Unassembled WGS sequence"/>
</dbReference>